<keyword evidence="1" id="KW-0175">Coiled coil</keyword>
<feature type="region of interest" description="Disordered" evidence="2">
    <location>
        <begin position="1377"/>
        <end position="1421"/>
    </location>
</feature>
<feature type="region of interest" description="Disordered" evidence="2">
    <location>
        <begin position="53"/>
        <end position="87"/>
    </location>
</feature>
<evidence type="ECO:0000313" key="5">
    <source>
        <dbReference type="Proteomes" id="UP000247715"/>
    </source>
</evidence>
<dbReference type="RefSeq" id="WP_110858378.1">
    <property type="nucleotide sequence ID" value="NZ_LS991949.1"/>
</dbReference>
<dbReference type="Proteomes" id="UP000247715">
    <property type="component" value="Unassembled WGS sequence"/>
</dbReference>
<feature type="transmembrane region" description="Helical" evidence="3">
    <location>
        <begin position="28"/>
        <end position="48"/>
    </location>
</feature>
<organism evidence="4 5">
    <name type="scientific">Metamycoplasma alkalescens</name>
    <dbReference type="NCBI Taxonomy" id="45363"/>
    <lineage>
        <taxon>Bacteria</taxon>
        <taxon>Bacillati</taxon>
        <taxon>Mycoplasmatota</taxon>
        <taxon>Mycoplasmoidales</taxon>
        <taxon>Metamycoplasmataceae</taxon>
        <taxon>Metamycoplasma</taxon>
    </lineage>
</organism>
<keyword evidence="3" id="KW-0472">Membrane</keyword>
<keyword evidence="3" id="KW-1133">Transmembrane helix</keyword>
<keyword evidence="3" id="KW-0812">Transmembrane</keyword>
<protein>
    <submittedName>
        <fullName evidence="4">Uncharacterized protein</fullName>
    </submittedName>
</protein>
<reference evidence="4 5" key="1">
    <citation type="submission" date="2018-06" db="EMBL/GenBank/DDBJ databases">
        <title>Genomic Encyclopedia of Archaeal and Bacterial Type Strains, Phase II (KMG-II): from individual species to whole genera.</title>
        <authorList>
            <person name="Goeker M."/>
        </authorList>
    </citation>
    <scope>NUCLEOTIDE SEQUENCE [LARGE SCALE GENOMIC DNA]</scope>
    <source>
        <strain evidence="4 5">ATCC 29103</strain>
    </source>
</reference>
<evidence type="ECO:0000256" key="3">
    <source>
        <dbReference type="SAM" id="Phobius"/>
    </source>
</evidence>
<proteinExistence type="predicted"/>
<name>A0A318U7R3_9BACT</name>
<dbReference type="EMBL" id="QKLP01000009">
    <property type="protein sequence ID" value="PYF42574.1"/>
    <property type="molecule type" value="Genomic_DNA"/>
</dbReference>
<sequence length="1472" mass="171329">MINNSNNNSNQDNLNNQIPKKKSKFKKFLIAFGTILGISAVGLGIRSIQSSKHSKKINETSHQDSSQKNPQSQTKQDNKQNLVSNQSISKEINPSINSFKNELLTYSPSVLTSTSSQSSVLHSKSFNLKLTSLVSSPPKYNYFTSHRALINPFVNGSNWFDERFFNELEEQIKRIINKKPRTDELLITEKNVTKHLQSIIERLSKVPDEVLRIFQTISSDFKIDYSNLLRTGDLPFHKIKDSKLRSSALTLINLATLIKKRPSVFKTLLLSDIKNFKLDIEEVSEVIPHFKRTNNQELDQYITLLTLEKTINYLKTKVTKINKNNPSYWDNNAKSWDDINYHFNINKYYSFWLKLVSTYIPKKDQKPFLKALSAAAYDTPSSVWVDNVSYSSQTFPIWKPIISQLIEFKSSNKNTISSKIIPFLSQINRTEYYQSKNNIKPSLKAISHFFIASQFKYFAYYYFSHLHMFDYDLLESTLIDYIPRFFDDINKLDLFDKKVSSTIKSSINHIIQLTEDLFTKTKKLPSTNLSNNQKNQTKLNDLQKQFSQLKSSYHSYLSHSKTNFSNQGSKILADLKKIYHQLKKDHDQYSTTSNKKPLSKIKQIQQSIKDWKHYLFLLFKSSYPNKLLKSTTTFNSLLNQLNELKTLSLRSSNQNQYSDLNNDNFLSKWNDFLLKAINFDIWNKNINFKKLFSDDPSSSLYPYIALQIDFERTKRFKFIDNNITIELKDIDLSTITKNNIKLLVSSPYDLVIDKNIQKVETNLDGSQTTITFELILNKTPLFEKQTIIKTLKLTATSEKLDIFKKIKEKQQQIENLFTDNNITSETMKNEFQDFKSIWDNYQTKKMSKFDNKKQLRDFEKKLKELQQIENQFKEKYAEYLIQLKKKLIERFKQQYDNFINEIDKLKEKKFKKTISSFKAKNWIEWQKQFNVYSQKKEFINSLSKSNTEDFSIASHIDMQNYLKFLEDLNTNLQNEIERINKLFDISDLKLNLPITNQTPKEKLIEAFKNEIPKELNVQENIDFQLEIKYANYGILGEIKFIADDSKNKLVGELLIPISMINKDISKIKLGIPISNSTKKEDIIATLIKKLGFEVIENVDFKFFKQKSTKTNEGFVLISSQGLKITGQLQHQIQKISKDDISDLIFNLDFTKPITKPIIKEKLIEALGYKVDEWLDYEINIKESTSTSPGLITITTTNNKITGKKEIVIPQKNQIDLSKLELDIKDKITLFTRKEDIIESFNKALGFIPTEGNDYALILYKDPTSWTGHAIFFPRSTIFESGENKHLKLDYNQPQTIDISKLIWTKRVTNHTPVWEITEEFIALARTSWFQPEPQYDFTYEIKRPTKQKEIGTLKFIGKGLVLQNQLEIPIFYTDQVNEKPEPNLPVEDNSNPNQSQNDKETSQDNNSSSPIETPPSPSDPNFIPKIIGGTLTGLIFLAVILSVAIVFIKKHRNRIKLELSEEDFDNDEDNNE</sequence>
<evidence type="ECO:0000256" key="1">
    <source>
        <dbReference type="SAM" id="Coils"/>
    </source>
</evidence>
<evidence type="ECO:0000313" key="4">
    <source>
        <dbReference type="EMBL" id="PYF42574.1"/>
    </source>
</evidence>
<evidence type="ECO:0000256" key="2">
    <source>
        <dbReference type="SAM" id="MobiDB-lite"/>
    </source>
</evidence>
<feature type="transmembrane region" description="Helical" evidence="3">
    <location>
        <begin position="1426"/>
        <end position="1448"/>
    </location>
</feature>
<comment type="caution">
    <text evidence="4">The sequence shown here is derived from an EMBL/GenBank/DDBJ whole genome shotgun (WGS) entry which is preliminary data.</text>
</comment>
<accession>A0A318U7R3</accession>
<feature type="compositionally biased region" description="Polar residues" evidence="2">
    <location>
        <begin position="63"/>
        <end position="87"/>
    </location>
</feature>
<feature type="coiled-coil region" evidence="1">
    <location>
        <begin position="851"/>
        <end position="908"/>
    </location>
</feature>
<gene>
    <name evidence="4" type="ORF">BCF88_1092</name>
</gene>